<comment type="caution">
    <text evidence="1">The sequence shown here is derived from an EMBL/GenBank/DDBJ whole genome shotgun (WGS) entry which is preliminary data.</text>
</comment>
<organism evidence="1">
    <name type="scientific">marine sediment metagenome</name>
    <dbReference type="NCBI Taxonomy" id="412755"/>
    <lineage>
        <taxon>unclassified sequences</taxon>
        <taxon>metagenomes</taxon>
        <taxon>ecological metagenomes</taxon>
    </lineage>
</organism>
<proteinExistence type="predicted"/>
<dbReference type="AlphaFoldDB" id="X0W4A0"/>
<reference evidence="1" key="1">
    <citation type="journal article" date="2014" name="Front. Microbiol.">
        <title>High frequency of phylogenetically diverse reductive dehalogenase-homologous genes in deep subseafloor sedimentary metagenomes.</title>
        <authorList>
            <person name="Kawai M."/>
            <person name="Futagami T."/>
            <person name="Toyoda A."/>
            <person name="Takaki Y."/>
            <person name="Nishi S."/>
            <person name="Hori S."/>
            <person name="Arai W."/>
            <person name="Tsubouchi T."/>
            <person name="Morono Y."/>
            <person name="Uchiyama I."/>
            <person name="Ito T."/>
            <person name="Fujiyama A."/>
            <person name="Inagaki F."/>
            <person name="Takami H."/>
        </authorList>
    </citation>
    <scope>NUCLEOTIDE SEQUENCE</scope>
    <source>
        <strain evidence="1">Expedition CK06-06</strain>
    </source>
</reference>
<feature type="non-terminal residue" evidence="1">
    <location>
        <position position="1"/>
    </location>
</feature>
<accession>X0W4A0</accession>
<evidence type="ECO:0000313" key="1">
    <source>
        <dbReference type="EMBL" id="GAG25385.1"/>
    </source>
</evidence>
<dbReference type="EMBL" id="BARS01032078">
    <property type="protein sequence ID" value="GAG25385.1"/>
    <property type="molecule type" value="Genomic_DNA"/>
</dbReference>
<name>X0W4A0_9ZZZZ</name>
<evidence type="ECO:0008006" key="2">
    <source>
        <dbReference type="Google" id="ProtNLM"/>
    </source>
</evidence>
<gene>
    <name evidence="1" type="ORF">S01H1_49832</name>
</gene>
<protein>
    <recommendedName>
        <fullName evidence="2">Autotransporter domain-containing protein</fullName>
    </recommendedName>
</protein>
<sequence length="169" mass="19687">PAIPQAIWTITTSGYEEKVSSSLNYYWWKKWHFVMNFSFARKEQWNGDYKTEEGTMAQEGRTYTSGLSVDSRFRPFKRLHIPIFRKVIELKEDVRFKTSVNMVYKDSELNVEKDRTTTYNGSLSIDYNVGSNLRVSIGGGGSYFHNRQKDMDINDYMTLNGSAQATIRF</sequence>